<dbReference type="EMBL" id="KQ414909">
    <property type="protein sequence ID" value="KOC59571.1"/>
    <property type="molecule type" value="Genomic_DNA"/>
</dbReference>
<keyword evidence="3" id="KW-1185">Reference proteome</keyword>
<sequence length="68" mass="7625">MLDRKMAEGVDFGASNRLYGKGKLENDTKSTIISLTVIWAVYFGAVISSTRVGTLFLTFFYLFPFTFA</sequence>
<keyword evidence="1" id="KW-0812">Transmembrane</keyword>
<evidence type="ECO:0000313" key="2">
    <source>
        <dbReference type="EMBL" id="KOC59571.1"/>
    </source>
</evidence>
<organism evidence="2 3">
    <name type="scientific">Habropoda laboriosa</name>
    <dbReference type="NCBI Taxonomy" id="597456"/>
    <lineage>
        <taxon>Eukaryota</taxon>
        <taxon>Metazoa</taxon>
        <taxon>Ecdysozoa</taxon>
        <taxon>Arthropoda</taxon>
        <taxon>Hexapoda</taxon>
        <taxon>Insecta</taxon>
        <taxon>Pterygota</taxon>
        <taxon>Neoptera</taxon>
        <taxon>Endopterygota</taxon>
        <taxon>Hymenoptera</taxon>
        <taxon>Apocrita</taxon>
        <taxon>Aculeata</taxon>
        <taxon>Apoidea</taxon>
        <taxon>Anthophila</taxon>
        <taxon>Apidae</taxon>
        <taxon>Habropoda</taxon>
    </lineage>
</organism>
<accession>A0A0L7QM25</accession>
<name>A0A0L7QM25_9HYME</name>
<evidence type="ECO:0000313" key="3">
    <source>
        <dbReference type="Proteomes" id="UP000053825"/>
    </source>
</evidence>
<keyword evidence="1" id="KW-1133">Transmembrane helix</keyword>
<evidence type="ECO:0000256" key="1">
    <source>
        <dbReference type="SAM" id="Phobius"/>
    </source>
</evidence>
<gene>
    <name evidence="2" type="ORF">WH47_11560</name>
</gene>
<dbReference type="Proteomes" id="UP000053825">
    <property type="component" value="Unassembled WGS sequence"/>
</dbReference>
<feature type="transmembrane region" description="Helical" evidence="1">
    <location>
        <begin position="39"/>
        <end position="63"/>
    </location>
</feature>
<reference evidence="2 3" key="1">
    <citation type="submission" date="2015-07" db="EMBL/GenBank/DDBJ databases">
        <title>The genome of Habropoda laboriosa.</title>
        <authorList>
            <person name="Pan H."/>
            <person name="Kapheim K."/>
        </authorList>
    </citation>
    <scope>NUCLEOTIDE SEQUENCE [LARGE SCALE GENOMIC DNA]</scope>
    <source>
        <strain evidence="2">0110345459</strain>
    </source>
</reference>
<protein>
    <submittedName>
        <fullName evidence="2">Uncharacterized protein</fullName>
    </submittedName>
</protein>
<dbReference type="AlphaFoldDB" id="A0A0L7QM25"/>
<proteinExistence type="predicted"/>
<keyword evidence="1" id="KW-0472">Membrane</keyword>